<dbReference type="Gene3D" id="3.30.2310.20">
    <property type="entry name" value="RelE-like"/>
    <property type="match status" value="1"/>
</dbReference>
<keyword evidence="1" id="KW-1277">Toxin-antitoxin system</keyword>
<proteinExistence type="predicted"/>
<reference evidence="2 3" key="1">
    <citation type="submission" date="2023-08" db="EMBL/GenBank/DDBJ databases">
        <title>Mesonia sp. MT50, isolated from deep-sea sediment of the Mariana Trench.</title>
        <authorList>
            <person name="Fu H."/>
        </authorList>
    </citation>
    <scope>NUCLEOTIDE SEQUENCE [LARGE SCALE GENOMIC DNA]</scope>
    <source>
        <strain evidence="2 3">MT50</strain>
    </source>
</reference>
<keyword evidence="3" id="KW-1185">Reference proteome</keyword>
<sequence length="101" mass="11945">MKVFLSELAESKLTKLSEYLLENWSLKIRDKFISKLTDKIKQISYQPNSCPKSTEFNGLYKCVVTKQTTFYFRILNKVNEIEIITIFDTRQNPDKLKTDIE</sequence>
<dbReference type="InterPro" id="IPR035093">
    <property type="entry name" value="RelE/ParE_toxin_dom_sf"/>
</dbReference>
<dbReference type="Proteomes" id="UP001230915">
    <property type="component" value="Unassembled WGS sequence"/>
</dbReference>
<name>A0ABU1A5N2_9FLAO</name>
<accession>A0ABU1A5N2</accession>
<organism evidence="2 3">
    <name type="scientific">Mesonia profundi</name>
    <dbReference type="NCBI Taxonomy" id="3070998"/>
    <lineage>
        <taxon>Bacteria</taxon>
        <taxon>Pseudomonadati</taxon>
        <taxon>Bacteroidota</taxon>
        <taxon>Flavobacteriia</taxon>
        <taxon>Flavobacteriales</taxon>
        <taxon>Flavobacteriaceae</taxon>
        <taxon>Mesonia</taxon>
    </lineage>
</organism>
<comment type="caution">
    <text evidence="2">The sequence shown here is derived from an EMBL/GenBank/DDBJ whole genome shotgun (WGS) entry which is preliminary data.</text>
</comment>
<evidence type="ECO:0000256" key="1">
    <source>
        <dbReference type="ARBA" id="ARBA00022649"/>
    </source>
</evidence>
<dbReference type="Pfam" id="PF05016">
    <property type="entry name" value="ParE_toxin"/>
    <property type="match status" value="1"/>
</dbReference>
<evidence type="ECO:0000313" key="2">
    <source>
        <dbReference type="EMBL" id="MDQ7918146.1"/>
    </source>
</evidence>
<dbReference type="RefSeq" id="WP_308865127.1">
    <property type="nucleotide sequence ID" value="NZ_JAVHUL010000032.1"/>
</dbReference>
<dbReference type="InterPro" id="IPR007712">
    <property type="entry name" value="RelE/ParE_toxin"/>
</dbReference>
<dbReference type="EMBL" id="JAVHUL010000032">
    <property type="protein sequence ID" value="MDQ7918146.1"/>
    <property type="molecule type" value="Genomic_DNA"/>
</dbReference>
<gene>
    <name evidence="2" type="ORF">RBU60_11205</name>
</gene>
<evidence type="ECO:0000313" key="3">
    <source>
        <dbReference type="Proteomes" id="UP001230915"/>
    </source>
</evidence>
<protein>
    <submittedName>
        <fullName evidence="2">Type II toxin-antitoxin system RelE/ParE family toxin</fullName>
    </submittedName>
</protein>